<reference evidence="1 2" key="1">
    <citation type="submission" date="2014-10" db="EMBL/GenBank/DDBJ databases">
        <title>Genome sequence of Novosphingobium malaysiense MUSC 273(T).</title>
        <authorList>
            <person name="Lee L.-H."/>
        </authorList>
    </citation>
    <scope>NUCLEOTIDE SEQUENCE [LARGE SCALE GENOMIC DNA]</scope>
    <source>
        <strain evidence="1 2">MUSC 273</strain>
    </source>
</reference>
<dbReference type="RefSeq" id="WP_039280084.1">
    <property type="nucleotide sequence ID" value="NZ_JTDI01000001.1"/>
</dbReference>
<dbReference type="GO" id="GO:0032259">
    <property type="term" value="P:methylation"/>
    <property type="evidence" value="ECO:0007669"/>
    <property type="project" value="UniProtKB-KW"/>
</dbReference>
<keyword evidence="1" id="KW-0489">Methyltransferase</keyword>
<comment type="caution">
    <text evidence="1">The sequence shown here is derived from an EMBL/GenBank/DDBJ whole genome shotgun (WGS) entry which is preliminary data.</text>
</comment>
<gene>
    <name evidence="1" type="ORF">LK12_01750</name>
</gene>
<organism evidence="1 2">
    <name type="scientific">Novosphingobium malaysiense</name>
    <dbReference type="NCBI Taxonomy" id="1348853"/>
    <lineage>
        <taxon>Bacteria</taxon>
        <taxon>Pseudomonadati</taxon>
        <taxon>Pseudomonadota</taxon>
        <taxon>Alphaproteobacteria</taxon>
        <taxon>Sphingomonadales</taxon>
        <taxon>Sphingomonadaceae</taxon>
        <taxon>Novosphingobium</taxon>
    </lineage>
</organism>
<dbReference type="InterPro" id="IPR010342">
    <property type="entry name" value="DUF938"/>
</dbReference>
<keyword evidence="2" id="KW-1185">Reference proteome</keyword>
<dbReference type="PANTHER" id="PTHR20974:SF0">
    <property type="entry name" value="UPF0585 PROTEIN CG18661"/>
    <property type="match status" value="1"/>
</dbReference>
<dbReference type="GO" id="GO:0008168">
    <property type="term" value="F:methyltransferase activity"/>
    <property type="evidence" value="ECO:0007669"/>
    <property type="project" value="UniProtKB-KW"/>
</dbReference>
<keyword evidence="1" id="KW-0808">Transferase</keyword>
<sequence length="201" mass="22168">MTEDARRHAPATARNRDPILAVLREVLPASGQILEVASGTGEHGVYFARALPGLRWQPSDPDADARASICAWRELENLPNLLEPLELDAAAPTWPVDRADAVVCINMIHISPWASTEGLMAGAGRLLSPAQPLILYGPYRRSGRPTAPSNEAFDEDLKRRDPRWGLRRLEDVEACGARHGLVLERVTEMPANNLAVVFRKR</sequence>
<dbReference type="SUPFAM" id="SSF53335">
    <property type="entry name" value="S-adenosyl-L-methionine-dependent methyltransferases"/>
    <property type="match status" value="1"/>
</dbReference>
<dbReference type="Proteomes" id="UP000031057">
    <property type="component" value="Unassembled WGS sequence"/>
</dbReference>
<dbReference type="InterPro" id="IPR029063">
    <property type="entry name" value="SAM-dependent_MTases_sf"/>
</dbReference>
<dbReference type="OrthoDB" id="5525831at2"/>
<evidence type="ECO:0000313" key="2">
    <source>
        <dbReference type="Proteomes" id="UP000031057"/>
    </source>
</evidence>
<proteinExistence type="predicted"/>
<dbReference type="Gene3D" id="3.40.50.150">
    <property type="entry name" value="Vaccinia Virus protein VP39"/>
    <property type="match status" value="1"/>
</dbReference>
<name>A0A0B1ZR69_9SPHN</name>
<evidence type="ECO:0000313" key="1">
    <source>
        <dbReference type="EMBL" id="KHK93635.1"/>
    </source>
</evidence>
<dbReference type="Pfam" id="PF06080">
    <property type="entry name" value="DUF938"/>
    <property type="match status" value="1"/>
</dbReference>
<dbReference type="EMBL" id="JTDI01000001">
    <property type="protein sequence ID" value="KHK93635.1"/>
    <property type="molecule type" value="Genomic_DNA"/>
</dbReference>
<protein>
    <submittedName>
        <fullName evidence="1">SAM-dependent methyltransferase</fullName>
    </submittedName>
</protein>
<accession>A0A0B1ZR69</accession>
<dbReference type="STRING" id="1348853.LK12_01750"/>
<dbReference type="PANTHER" id="PTHR20974">
    <property type="entry name" value="UPF0585 PROTEIN CG18661"/>
    <property type="match status" value="1"/>
</dbReference>
<dbReference type="AlphaFoldDB" id="A0A0B1ZR69"/>